<evidence type="ECO:0000259" key="4">
    <source>
        <dbReference type="Pfam" id="PF08280"/>
    </source>
</evidence>
<dbReference type="EMBL" id="CP060715">
    <property type="protein sequence ID" value="QNN59872.1"/>
    <property type="molecule type" value="Genomic_DNA"/>
</dbReference>
<gene>
    <name evidence="5" type="ORF">H9L01_05625</name>
</gene>
<dbReference type="PANTHER" id="PTHR30185:SF18">
    <property type="entry name" value="TRANSCRIPTIONAL REGULATOR MTLR"/>
    <property type="match status" value="1"/>
</dbReference>
<dbReference type="PANTHER" id="PTHR30185">
    <property type="entry name" value="CRYPTIC BETA-GLUCOSIDE BGL OPERON ANTITERMINATOR"/>
    <property type="match status" value="1"/>
</dbReference>
<evidence type="ECO:0000256" key="2">
    <source>
        <dbReference type="ARBA" id="ARBA00023163"/>
    </source>
</evidence>
<dbReference type="Proteomes" id="UP000515928">
    <property type="component" value="Chromosome"/>
</dbReference>
<accession>A0A7G9RW97</accession>
<sequence length="622" mass="72746">MLEINERNVNLLSCVLKDEEVSLKQLEEKLDLSSKTIQKEINNINHYFHSIHRAITINNQSNIISITYEGEIGCSQKQQLRNEINTLSDIPHLQKVNTRILDMIWYLLRDEGYVRSENLIEQFAISNSTLTASLRQIRQIFVKYDLYIDSTPYYGMQVRGPKISRIACLLDYCDLYSEQDNLFFESMTKKYFEQSVHQVSNKHRIVHAMNKELHLNLNEDGFQMINRVIPIIEFLKDVEDDSFECNWINPIYHDEVIRFIHENESLETIISTEQEVLYLLIFILMYHDISLGKEKLITEKFSTDCHVILKYLDKQVYDQTGVSLIGNQQIEDIVISTIIRITMNTRYQIKRYHASNQALDMIQSFPGSKALALSIIYQLYPNSGDSIISDLIFALYNVILKVPNHYEKTSALLINRFNNLAVNSVIEKLALDKYNVSYTIISPSEIFTQDLKQFDYIFNIGDQLVTLGAEQDKVFEIPYLVEAESKKKVWEQLAIKQRSQQFLEDRYQVACIEKVKELKNNVLSKILFESLMDLNLYTELDYIKLMVKYAFSNTTNHETLLLMFDARVEEKLNLKYIIVDEKNMSHYVHIMILPVFNKLTIIKQSDSIVRRIQSGEISIVSK</sequence>
<dbReference type="RefSeq" id="WP_187533006.1">
    <property type="nucleotide sequence ID" value="NZ_CBCSHU010000002.1"/>
</dbReference>
<dbReference type="InterPro" id="IPR013199">
    <property type="entry name" value="HTH_Mga_DNA-bd_dom"/>
</dbReference>
<organism evidence="5 6">
    <name type="scientific">Erysipelothrix inopinata</name>
    <dbReference type="NCBI Taxonomy" id="225084"/>
    <lineage>
        <taxon>Bacteria</taxon>
        <taxon>Bacillati</taxon>
        <taxon>Bacillota</taxon>
        <taxon>Erysipelotrichia</taxon>
        <taxon>Erysipelotrichales</taxon>
        <taxon>Erysipelotrichaceae</taxon>
        <taxon>Erysipelothrix</taxon>
    </lineage>
</organism>
<proteinExistence type="predicted"/>
<keyword evidence="2" id="KW-0804">Transcription</keyword>
<dbReference type="AlphaFoldDB" id="A0A7G9RW97"/>
<reference evidence="5 6" key="1">
    <citation type="submission" date="2020-08" db="EMBL/GenBank/DDBJ databases">
        <title>Genome sequence of Erysipelothrix inopinata DSM 15511T.</title>
        <authorList>
            <person name="Hyun D.-W."/>
            <person name="Bae J.-W."/>
        </authorList>
    </citation>
    <scope>NUCLEOTIDE SEQUENCE [LARGE SCALE GENOMIC DNA]</scope>
    <source>
        <strain evidence="5 6">DSM 15511</strain>
    </source>
</reference>
<name>A0A7G9RW97_9FIRM</name>
<feature type="domain" description="M protein trans-acting positive regulator (MGA) HTH" evidence="4">
    <location>
        <begin position="7"/>
        <end position="58"/>
    </location>
</feature>
<dbReference type="InterPro" id="IPR050661">
    <property type="entry name" value="BglG_antiterminators"/>
</dbReference>
<dbReference type="Pfam" id="PF08280">
    <property type="entry name" value="HTH_Mga"/>
    <property type="match status" value="1"/>
</dbReference>
<keyword evidence="1" id="KW-0805">Transcription regulation</keyword>
<evidence type="ECO:0000313" key="6">
    <source>
        <dbReference type="Proteomes" id="UP000515928"/>
    </source>
</evidence>
<evidence type="ECO:0000313" key="5">
    <source>
        <dbReference type="EMBL" id="QNN59872.1"/>
    </source>
</evidence>
<keyword evidence="3" id="KW-0175">Coiled coil</keyword>
<keyword evidence="6" id="KW-1185">Reference proteome</keyword>
<protein>
    <submittedName>
        <fullName evidence="5">Helix-turn-helix domain-containing protein</fullName>
    </submittedName>
</protein>
<feature type="coiled-coil region" evidence="3">
    <location>
        <begin position="9"/>
        <end position="43"/>
    </location>
</feature>
<dbReference type="KEGG" id="eio:H9L01_05625"/>
<evidence type="ECO:0000256" key="3">
    <source>
        <dbReference type="SAM" id="Coils"/>
    </source>
</evidence>
<evidence type="ECO:0000256" key="1">
    <source>
        <dbReference type="ARBA" id="ARBA00023015"/>
    </source>
</evidence>